<reference evidence="2 3" key="1">
    <citation type="submission" date="2019-10" db="EMBL/GenBank/DDBJ databases">
        <title>Cardiobacteriales fam. a chemoheterotrophic member of the order Cardiobacteriales, and proposal of Cardiobacteriales fam. nov.</title>
        <authorList>
            <person name="Wang C."/>
        </authorList>
    </citation>
    <scope>NUCLEOTIDE SEQUENCE [LARGE SCALE GENOMIC DNA]</scope>
    <source>
        <strain evidence="2 3">ML27</strain>
    </source>
</reference>
<dbReference type="AlphaFoldDB" id="A0A6N7F1V7"/>
<keyword evidence="3" id="KW-1185">Reference proteome</keyword>
<dbReference type="RefSeq" id="WP_152809506.1">
    <property type="nucleotide sequence ID" value="NZ_WHNW01000003.1"/>
</dbReference>
<sequence>MRKLIYFSVIPFVLFILVSVTYYLGFGSGARMATNVDNLTRTFVKYAPYLLNEDRENTAELSQLDRLEIHSALNFYNENITNSSKINQFYFGLTLGSVVSLTEVEERFLPEMIRWYREYPINCEKINEMPNCKNFIDEVSNAVNQLTELN</sequence>
<comment type="caution">
    <text evidence="2">The sequence shown here is derived from an EMBL/GenBank/DDBJ whole genome shotgun (WGS) entry which is preliminary data.</text>
</comment>
<evidence type="ECO:0000256" key="1">
    <source>
        <dbReference type="SAM" id="Phobius"/>
    </source>
</evidence>
<dbReference type="EMBL" id="WHNW01000003">
    <property type="protein sequence ID" value="MPV85846.1"/>
    <property type="molecule type" value="Genomic_DNA"/>
</dbReference>
<evidence type="ECO:0000313" key="3">
    <source>
        <dbReference type="Proteomes" id="UP000471298"/>
    </source>
</evidence>
<gene>
    <name evidence="2" type="ORF">GCU85_03720</name>
</gene>
<name>A0A6N7F1V7_9GAMM</name>
<evidence type="ECO:0000313" key="2">
    <source>
        <dbReference type="EMBL" id="MPV85846.1"/>
    </source>
</evidence>
<feature type="transmembrane region" description="Helical" evidence="1">
    <location>
        <begin position="6"/>
        <end position="25"/>
    </location>
</feature>
<organism evidence="2 3">
    <name type="scientific">Ostreibacterium oceani</name>
    <dbReference type="NCBI Taxonomy" id="2654998"/>
    <lineage>
        <taxon>Bacteria</taxon>
        <taxon>Pseudomonadati</taxon>
        <taxon>Pseudomonadota</taxon>
        <taxon>Gammaproteobacteria</taxon>
        <taxon>Cardiobacteriales</taxon>
        <taxon>Ostreibacteriaceae</taxon>
        <taxon>Ostreibacterium</taxon>
    </lineage>
</organism>
<dbReference type="Proteomes" id="UP000471298">
    <property type="component" value="Unassembled WGS sequence"/>
</dbReference>
<keyword evidence="1" id="KW-0472">Membrane</keyword>
<proteinExistence type="predicted"/>
<dbReference type="InParanoid" id="A0A6N7F1V7"/>
<protein>
    <submittedName>
        <fullName evidence="2">Uncharacterized protein</fullName>
    </submittedName>
</protein>
<accession>A0A6N7F1V7</accession>
<keyword evidence="1" id="KW-0812">Transmembrane</keyword>
<keyword evidence="1" id="KW-1133">Transmembrane helix</keyword>